<evidence type="ECO:0000256" key="1">
    <source>
        <dbReference type="ARBA" id="ARBA00008791"/>
    </source>
</evidence>
<dbReference type="SUPFAM" id="SSF52402">
    <property type="entry name" value="Adenine nucleotide alpha hydrolases-like"/>
    <property type="match status" value="2"/>
</dbReference>
<keyword evidence="4" id="KW-1185">Reference proteome</keyword>
<gene>
    <name evidence="3" type="ORF">GTQ38_07955</name>
</gene>
<dbReference type="Proteomes" id="UP000475249">
    <property type="component" value="Unassembled WGS sequence"/>
</dbReference>
<reference evidence="3 4" key="1">
    <citation type="submission" date="2020-01" db="EMBL/GenBank/DDBJ databases">
        <title>Bacteria diversity of Porities sp.</title>
        <authorList>
            <person name="Wang G."/>
        </authorList>
    </citation>
    <scope>NUCLEOTIDE SEQUENCE [LARGE SCALE GENOMIC DNA]</scope>
    <source>
        <strain evidence="3 4">R33</strain>
    </source>
</reference>
<accession>A0A6L9EBY9</accession>
<proteinExistence type="inferred from homology"/>
<evidence type="ECO:0000313" key="4">
    <source>
        <dbReference type="Proteomes" id="UP000475249"/>
    </source>
</evidence>
<feature type="domain" description="UspA" evidence="2">
    <location>
        <begin position="3"/>
        <end position="146"/>
    </location>
</feature>
<sequence length="282" mass="32199">MLRVLLPTDFSDNSLDAIRYGLQLLKDQTCTFFLLHTYTPAIYRTEYVLHSPGQIGLGDIYQTDSMTQLEGVQQRLTEEFRNPIHSFVCLTAFNTLLDEVREISENEQIDLIIMGTQGASGAKEIFLGTHTVHVIKRSNVPVLAIPPGCSFVPPRKILFPTDFEIDYGTDQLEPLLNIARLHESMLDVLYISYGYDLSEAQMANQEKLGSMLQVVPHRFHDLPNQTVIQGINSFQDKNKSDFLVMIRNKHTFVERLFIEPVIKKIGFHVTIPFLVLPFRQNS</sequence>
<dbReference type="InterPro" id="IPR006015">
    <property type="entry name" value="Universal_stress_UspA"/>
</dbReference>
<dbReference type="PANTHER" id="PTHR46268">
    <property type="entry name" value="STRESS RESPONSE PROTEIN NHAX"/>
    <property type="match status" value="1"/>
</dbReference>
<comment type="similarity">
    <text evidence="1">Belongs to the universal stress protein A family.</text>
</comment>
<dbReference type="RefSeq" id="WP_161434963.1">
    <property type="nucleotide sequence ID" value="NZ_WXYO01000003.1"/>
</dbReference>
<dbReference type="Gene3D" id="3.40.50.12370">
    <property type="match status" value="1"/>
</dbReference>
<evidence type="ECO:0000313" key="3">
    <source>
        <dbReference type="EMBL" id="NAS11929.1"/>
    </source>
</evidence>
<comment type="caution">
    <text evidence="3">The sequence shown here is derived from an EMBL/GenBank/DDBJ whole genome shotgun (WGS) entry which is preliminary data.</text>
</comment>
<evidence type="ECO:0000259" key="2">
    <source>
        <dbReference type="Pfam" id="PF00582"/>
    </source>
</evidence>
<name>A0A6L9EBY9_9FLAO</name>
<protein>
    <submittedName>
        <fullName evidence="3">Universal stress protein</fullName>
    </submittedName>
</protein>
<dbReference type="PANTHER" id="PTHR46268:SF6">
    <property type="entry name" value="UNIVERSAL STRESS PROTEIN UP12"/>
    <property type="match status" value="1"/>
</dbReference>
<dbReference type="CDD" id="cd00293">
    <property type="entry name" value="USP-like"/>
    <property type="match status" value="1"/>
</dbReference>
<dbReference type="AlphaFoldDB" id="A0A6L9EBY9"/>
<organism evidence="3 4">
    <name type="scientific">Poritiphilus flavus</name>
    <dbReference type="NCBI Taxonomy" id="2697053"/>
    <lineage>
        <taxon>Bacteria</taxon>
        <taxon>Pseudomonadati</taxon>
        <taxon>Bacteroidota</taxon>
        <taxon>Flavobacteriia</taxon>
        <taxon>Flavobacteriales</taxon>
        <taxon>Flavobacteriaceae</taxon>
        <taxon>Poritiphilus</taxon>
    </lineage>
</organism>
<dbReference type="InterPro" id="IPR006016">
    <property type="entry name" value="UspA"/>
</dbReference>
<dbReference type="PRINTS" id="PR01438">
    <property type="entry name" value="UNVRSLSTRESS"/>
</dbReference>
<dbReference type="Pfam" id="PF00582">
    <property type="entry name" value="Usp"/>
    <property type="match status" value="1"/>
</dbReference>
<dbReference type="EMBL" id="WXYO01000003">
    <property type="protein sequence ID" value="NAS11929.1"/>
    <property type="molecule type" value="Genomic_DNA"/>
</dbReference>